<accession>A0AAV2IDG7</accession>
<dbReference type="AlphaFoldDB" id="A0AAV2IDG7"/>
<keyword evidence="3" id="KW-1185">Reference proteome</keyword>
<name>A0AAV2IDG7_LYMST</name>
<evidence type="ECO:0000313" key="3">
    <source>
        <dbReference type="Proteomes" id="UP001497497"/>
    </source>
</evidence>
<evidence type="ECO:0000256" key="1">
    <source>
        <dbReference type="SAM" id="Coils"/>
    </source>
</evidence>
<organism evidence="2 3">
    <name type="scientific">Lymnaea stagnalis</name>
    <name type="common">Great pond snail</name>
    <name type="synonym">Helix stagnalis</name>
    <dbReference type="NCBI Taxonomy" id="6523"/>
    <lineage>
        <taxon>Eukaryota</taxon>
        <taxon>Metazoa</taxon>
        <taxon>Spiralia</taxon>
        <taxon>Lophotrochozoa</taxon>
        <taxon>Mollusca</taxon>
        <taxon>Gastropoda</taxon>
        <taxon>Heterobranchia</taxon>
        <taxon>Euthyneura</taxon>
        <taxon>Panpulmonata</taxon>
        <taxon>Hygrophila</taxon>
        <taxon>Lymnaeoidea</taxon>
        <taxon>Lymnaeidae</taxon>
        <taxon>Lymnaea</taxon>
    </lineage>
</organism>
<dbReference type="EMBL" id="CAXITT010000515">
    <property type="protein sequence ID" value="CAL1542927.1"/>
    <property type="molecule type" value="Genomic_DNA"/>
</dbReference>
<gene>
    <name evidence="2" type="ORF">GSLYS_00016461001</name>
</gene>
<reference evidence="2 3" key="1">
    <citation type="submission" date="2024-04" db="EMBL/GenBank/DDBJ databases">
        <authorList>
            <consortium name="Genoscope - CEA"/>
            <person name="William W."/>
        </authorList>
    </citation>
    <scope>NUCLEOTIDE SEQUENCE [LARGE SCALE GENOMIC DNA]</scope>
</reference>
<dbReference type="Proteomes" id="UP001497497">
    <property type="component" value="Unassembled WGS sequence"/>
</dbReference>
<keyword evidence="1" id="KW-0175">Coiled coil</keyword>
<protein>
    <submittedName>
        <fullName evidence="2">Uncharacterized protein</fullName>
    </submittedName>
</protein>
<evidence type="ECO:0000313" key="2">
    <source>
        <dbReference type="EMBL" id="CAL1542927.1"/>
    </source>
</evidence>
<feature type="non-terminal residue" evidence="2">
    <location>
        <position position="1"/>
    </location>
</feature>
<sequence length="108" mass="13185">ETKFVDLLSVCRFRFGPSLCHFCHRINIERLFYCNMEYLKAPIADKKKDVSKAEFFPMGKLILMMEFEERHKVAERKERKRLAKMEERQRLAEMEERLRQAKRESKVR</sequence>
<comment type="caution">
    <text evidence="2">The sequence shown here is derived from an EMBL/GenBank/DDBJ whole genome shotgun (WGS) entry which is preliminary data.</text>
</comment>
<feature type="coiled-coil region" evidence="1">
    <location>
        <begin position="77"/>
        <end position="104"/>
    </location>
</feature>
<proteinExistence type="predicted"/>